<evidence type="ECO:0000313" key="13">
    <source>
        <dbReference type="Proteomes" id="UP000639338"/>
    </source>
</evidence>
<dbReference type="GO" id="GO:0000049">
    <property type="term" value="F:tRNA binding"/>
    <property type="evidence" value="ECO:0007669"/>
    <property type="project" value="TreeGrafter"/>
</dbReference>
<protein>
    <submittedName>
        <fullName evidence="12">Uncharacterized protein</fullName>
    </submittedName>
</protein>
<dbReference type="SUPFAM" id="SSF81891">
    <property type="entry name" value="Poly A polymerase C-terminal region-like"/>
    <property type="match status" value="1"/>
</dbReference>
<dbReference type="CDD" id="cd05398">
    <property type="entry name" value="NT_ClassII-CCAase"/>
    <property type="match status" value="1"/>
</dbReference>
<dbReference type="GO" id="GO:0016779">
    <property type="term" value="F:nucleotidyltransferase activity"/>
    <property type="evidence" value="ECO:0007669"/>
    <property type="project" value="UniProtKB-KW"/>
</dbReference>
<keyword evidence="13" id="KW-1185">Reference proteome</keyword>
<accession>A0A835CRF9</accession>
<keyword evidence="6" id="KW-0479">Metal-binding</keyword>
<feature type="domain" description="tRNA nucleotidyltransferase/poly(A) polymerase RNA and SrmB- binding" evidence="11">
    <location>
        <begin position="240"/>
        <end position="291"/>
    </location>
</feature>
<evidence type="ECO:0000256" key="6">
    <source>
        <dbReference type="ARBA" id="ARBA00022723"/>
    </source>
</evidence>
<keyword evidence="8" id="KW-0460">Magnesium</keyword>
<dbReference type="SUPFAM" id="SSF81301">
    <property type="entry name" value="Nucleotidyltransferase"/>
    <property type="match status" value="1"/>
</dbReference>
<evidence type="ECO:0000259" key="10">
    <source>
        <dbReference type="Pfam" id="PF01743"/>
    </source>
</evidence>
<dbReference type="OrthoDB" id="445712at2759"/>
<dbReference type="PANTHER" id="PTHR46173">
    <property type="entry name" value="CCA TRNA NUCLEOTIDYLTRANSFERASE 1, MITOCHONDRIAL"/>
    <property type="match status" value="1"/>
</dbReference>
<keyword evidence="3 9" id="KW-0808">Transferase</keyword>
<evidence type="ECO:0000256" key="7">
    <source>
        <dbReference type="ARBA" id="ARBA00022741"/>
    </source>
</evidence>
<dbReference type="GO" id="GO:0005739">
    <property type="term" value="C:mitochondrion"/>
    <property type="evidence" value="ECO:0007669"/>
    <property type="project" value="TreeGrafter"/>
</dbReference>
<keyword evidence="4" id="KW-0819">tRNA processing</keyword>
<comment type="caution">
    <text evidence="12">The sequence shown here is derived from an EMBL/GenBank/DDBJ whole genome shotgun (WGS) entry which is preliminary data.</text>
</comment>
<name>A0A835CRF9_APHGI</name>
<sequence length="464" mass="54067">MLIIPLIVKTIKSFSRQLQTQTGIKNVKDNLKWQRIKNMQEKMPKSRDNPVITKLNSPEFRSIFTPELEILTKLFKKNNYELRVAGGAVRDILMEKIPHDLDFATSATPDEMKIMFNNEEIRMLNTKGEKHGTITARINDKENFEVTTLRIDVVTDGRHADIEFTTDWKLDANRRDLTINSMFLDFDGNVYDYFYGFDDLKNKRVAFVGDAATRICEDYLRILRYFRFYGRISDVVDNHEDDTIKAIKDNVNGLERVSGERIWSEWSKILDGKFGDELTIKMLECGVGKYIGLPDNPNIENFKLQCNNAKLKGIKLHPVTMVSSLLNNEDDVLQLHNRLHWSSYNRELAIFMIVHREQKITTDPLKPYQYIVLTTSGKVQNIREYIVEIFKYKGMPELAEEFKNWQQPKIPINGNDLKTQLTHPKIMGKVISGLKKIWIDSDFKMTKDDLLKHIPTVIENLKKK</sequence>
<dbReference type="InterPro" id="IPR043519">
    <property type="entry name" value="NT_sf"/>
</dbReference>
<organism evidence="12 13">
    <name type="scientific">Aphidius gifuensis</name>
    <name type="common">Parasitoid wasp</name>
    <dbReference type="NCBI Taxonomy" id="684658"/>
    <lineage>
        <taxon>Eukaryota</taxon>
        <taxon>Metazoa</taxon>
        <taxon>Ecdysozoa</taxon>
        <taxon>Arthropoda</taxon>
        <taxon>Hexapoda</taxon>
        <taxon>Insecta</taxon>
        <taxon>Pterygota</taxon>
        <taxon>Neoptera</taxon>
        <taxon>Endopterygota</taxon>
        <taxon>Hymenoptera</taxon>
        <taxon>Apocrita</taxon>
        <taxon>Ichneumonoidea</taxon>
        <taxon>Braconidae</taxon>
        <taxon>Aphidiinae</taxon>
        <taxon>Aphidius</taxon>
    </lineage>
</organism>
<dbReference type="InterPro" id="IPR050264">
    <property type="entry name" value="Bact_CCA-adding_enz_type3_sf"/>
</dbReference>
<evidence type="ECO:0000256" key="4">
    <source>
        <dbReference type="ARBA" id="ARBA00022694"/>
    </source>
</evidence>
<dbReference type="GO" id="GO:0046872">
    <property type="term" value="F:metal ion binding"/>
    <property type="evidence" value="ECO:0007669"/>
    <property type="project" value="UniProtKB-KW"/>
</dbReference>
<evidence type="ECO:0000256" key="3">
    <source>
        <dbReference type="ARBA" id="ARBA00022679"/>
    </source>
</evidence>
<evidence type="ECO:0000256" key="5">
    <source>
        <dbReference type="ARBA" id="ARBA00022695"/>
    </source>
</evidence>
<dbReference type="GO" id="GO:1990180">
    <property type="term" value="P:mitochondrial tRNA 3'-end processing"/>
    <property type="evidence" value="ECO:0007669"/>
    <property type="project" value="TreeGrafter"/>
</dbReference>
<comment type="similarity">
    <text evidence="2 9">Belongs to the tRNA nucleotidyltransferase/poly(A) polymerase family.</text>
</comment>
<proteinExistence type="inferred from homology"/>
<dbReference type="EMBL" id="JACMRX010000004">
    <property type="protein sequence ID" value="KAF7991188.1"/>
    <property type="molecule type" value="Genomic_DNA"/>
</dbReference>
<reference evidence="12 13" key="1">
    <citation type="submission" date="2020-08" db="EMBL/GenBank/DDBJ databases">
        <title>Aphidius gifuensis genome sequencing and assembly.</title>
        <authorList>
            <person name="Du Z."/>
        </authorList>
    </citation>
    <scope>NUCLEOTIDE SEQUENCE [LARGE SCALE GENOMIC DNA]</scope>
    <source>
        <strain evidence="12">YNYX2018</strain>
        <tissue evidence="12">Adults</tissue>
    </source>
</reference>
<comment type="cofactor">
    <cofactor evidence="1">
        <name>Mg(2+)</name>
        <dbReference type="ChEBI" id="CHEBI:18420"/>
    </cofactor>
</comment>
<dbReference type="Proteomes" id="UP000639338">
    <property type="component" value="Unassembled WGS sequence"/>
</dbReference>
<feature type="domain" description="Poly A polymerase head" evidence="10">
    <location>
        <begin position="82"/>
        <end position="205"/>
    </location>
</feature>
<dbReference type="AlphaFoldDB" id="A0A835CRF9"/>
<dbReference type="PANTHER" id="PTHR46173:SF1">
    <property type="entry name" value="CCA TRNA NUCLEOTIDYLTRANSFERASE 1, MITOCHONDRIAL"/>
    <property type="match status" value="1"/>
</dbReference>
<evidence type="ECO:0000256" key="2">
    <source>
        <dbReference type="ARBA" id="ARBA00007265"/>
    </source>
</evidence>
<dbReference type="Gene3D" id="3.30.460.10">
    <property type="entry name" value="Beta Polymerase, domain 2"/>
    <property type="match status" value="1"/>
</dbReference>
<dbReference type="Pfam" id="PF01743">
    <property type="entry name" value="PolyA_pol"/>
    <property type="match status" value="1"/>
</dbReference>
<evidence type="ECO:0000256" key="9">
    <source>
        <dbReference type="RuleBase" id="RU003953"/>
    </source>
</evidence>
<dbReference type="Pfam" id="PF12627">
    <property type="entry name" value="PolyA_pol_RNAbd"/>
    <property type="match status" value="1"/>
</dbReference>
<evidence type="ECO:0000313" key="12">
    <source>
        <dbReference type="EMBL" id="KAF7991188.1"/>
    </source>
</evidence>
<dbReference type="Gene3D" id="1.10.3090.10">
    <property type="entry name" value="cca-adding enzyme, domain 2"/>
    <property type="match status" value="1"/>
</dbReference>
<dbReference type="InterPro" id="IPR032828">
    <property type="entry name" value="PolyA_RNA-bd"/>
</dbReference>
<dbReference type="GO" id="GO:0000166">
    <property type="term" value="F:nucleotide binding"/>
    <property type="evidence" value="ECO:0007669"/>
    <property type="project" value="UniProtKB-KW"/>
</dbReference>
<keyword evidence="5" id="KW-0548">Nucleotidyltransferase</keyword>
<evidence type="ECO:0000256" key="1">
    <source>
        <dbReference type="ARBA" id="ARBA00001946"/>
    </source>
</evidence>
<keyword evidence="9" id="KW-0694">RNA-binding</keyword>
<dbReference type="GO" id="GO:0001680">
    <property type="term" value="P:tRNA 3'-terminal CCA addition"/>
    <property type="evidence" value="ECO:0007669"/>
    <property type="project" value="UniProtKB-ARBA"/>
</dbReference>
<evidence type="ECO:0000256" key="8">
    <source>
        <dbReference type="ARBA" id="ARBA00022842"/>
    </source>
</evidence>
<evidence type="ECO:0000259" key="11">
    <source>
        <dbReference type="Pfam" id="PF12627"/>
    </source>
</evidence>
<dbReference type="InterPro" id="IPR002646">
    <property type="entry name" value="PolA_pol_head_dom"/>
</dbReference>
<gene>
    <name evidence="12" type="ORF">HCN44_002750</name>
</gene>
<keyword evidence="7" id="KW-0547">Nucleotide-binding</keyword>